<dbReference type="PANTHER" id="PTHR33104">
    <property type="entry name" value="SI:DKEY-29D5.2"/>
    <property type="match status" value="1"/>
</dbReference>
<dbReference type="InterPro" id="IPR040521">
    <property type="entry name" value="KDZ"/>
</dbReference>
<name>A0A0C3ENY4_PILCF</name>
<gene>
    <name evidence="1" type="ORF">PILCRDRAFT_14557</name>
</gene>
<proteinExistence type="predicted"/>
<dbReference type="PANTHER" id="PTHR33104:SF2">
    <property type="entry name" value="CXC3 LIKE CYSTEINE CLUSTER DOMAIN-CONTAINING PROTEIN"/>
    <property type="match status" value="1"/>
</dbReference>
<dbReference type="Proteomes" id="UP000054166">
    <property type="component" value="Unassembled WGS sequence"/>
</dbReference>
<dbReference type="EMBL" id="KN833063">
    <property type="protein sequence ID" value="KIM74295.1"/>
    <property type="molecule type" value="Genomic_DNA"/>
</dbReference>
<dbReference type="InParanoid" id="A0A0C3ENY4"/>
<dbReference type="HOGENOM" id="CLU_733865_0_0_1"/>
<dbReference type="OrthoDB" id="3257768at2759"/>
<dbReference type="AlphaFoldDB" id="A0A0C3ENY4"/>
<accession>A0A0C3ENY4</accession>
<dbReference type="STRING" id="765440.A0A0C3ENY4"/>
<protein>
    <submittedName>
        <fullName evidence="1">Uncharacterized protein</fullName>
    </submittedName>
</protein>
<organism evidence="1 2">
    <name type="scientific">Piloderma croceum (strain F 1598)</name>
    <dbReference type="NCBI Taxonomy" id="765440"/>
    <lineage>
        <taxon>Eukaryota</taxon>
        <taxon>Fungi</taxon>
        <taxon>Dikarya</taxon>
        <taxon>Basidiomycota</taxon>
        <taxon>Agaricomycotina</taxon>
        <taxon>Agaricomycetes</taxon>
        <taxon>Agaricomycetidae</taxon>
        <taxon>Atheliales</taxon>
        <taxon>Atheliaceae</taxon>
        <taxon>Piloderma</taxon>
    </lineage>
</organism>
<reference evidence="1 2" key="1">
    <citation type="submission" date="2014-04" db="EMBL/GenBank/DDBJ databases">
        <authorList>
            <consortium name="DOE Joint Genome Institute"/>
            <person name="Kuo A."/>
            <person name="Tarkka M."/>
            <person name="Buscot F."/>
            <person name="Kohler A."/>
            <person name="Nagy L.G."/>
            <person name="Floudas D."/>
            <person name="Copeland A."/>
            <person name="Barry K.W."/>
            <person name="Cichocki N."/>
            <person name="Veneault-Fourrey C."/>
            <person name="LaButti K."/>
            <person name="Lindquist E.A."/>
            <person name="Lipzen A."/>
            <person name="Lundell T."/>
            <person name="Morin E."/>
            <person name="Murat C."/>
            <person name="Sun H."/>
            <person name="Tunlid A."/>
            <person name="Henrissat B."/>
            <person name="Grigoriev I.V."/>
            <person name="Hibbett D.S."/>
            <person name="Martin F."/>
            <person name="Nordberg H.P."/>
            <person name="Cantor M.N."/>
            <person name="Hua S.X."/>
        </authorList>
    </citation>
    <scope>NUCLEOTIDE SEQUENCE [LARGE SCALE GENOMIC DNA]</scope>
    <source>
        <strain evidence="1 2">F 1598</strain>
    </source>
</reference>
<sequence length="377" mass="42421">MLAFPEYLHIDLAGKHITFLVPKFHLPAHVASCQTAFSFNLTRGVGRTDGEAPERGWSDMNPLALQTKVMGPASRRETINDHLNDWNHKKVIGLGVTLLRRLHNAVPGRTDHVFDFQEFTKSLPADNVLEWTKMVESWDENNKETNPFVIVTPRITQHAVRLALAEEDAAELARDEAVAIHDDISPTMLIASGIDLEAQQVRLKFDSNALDSSATLLQLAKIQERKNSLQRRIKAWTAIQHLYMPTQYEFRLREAQAYEALENVRKVNASAATYTWARNALAKLSGPLGEVGWRGRLLALKVEDIRPLKDGEDGDSEGTRNLSWIWKVVGITEDSNDEGVQEALRVEWCRSRIGADNNILDLREAASHNLLAMRPLG</sequence>
<keyword evidence="2" id="KW-1185">Reference proteome</keyword>
<dbReference type="Pfam" id="PF18758">
    <property type="entry name" value="KDZ"/>
    <property type="match status" value="1"/>
</dbReference>
<reference evidence="2" key="2">
    <citation type="submission" date="2015-01" db="EMBL/GenBank/DDBJ databases">
        <title>Evolutionary Origins and Diversification of the Mycorrhizal Mutualists.</title>
        <authorList>
            <consortium name="DOE Joint Genome Institute"/>
            <consortium name="Mycorrhizal Genomics Consortium"/>
            <person name="Kohler A."/>
            <person name="Kuo A."/>
            <person name="Nagy L.G."/>
            <person name="Floudas D."/>
            <person name="Copeland A."/>
            <person name="Barry K.W."/>
            <person name="Cichocki N."/>
            <person name="Veneault-Fourrey C."/>
            <person name="LaButti K."/>
            <person name="Lindquist E.A."/>
            <person name="Lipzen A."/>
            <person name="Lundell T."/>
            <person name="Morin E."/>
            <person name="Murat C."/>
            <person name="Riley R."/>
            <person name="Ohm R."/>
            <person name="Sun H."/>
            <person name="Tunlid A."/>
            <person name="Henrissat B."/>
            <person name="Grigoriev I.V."/>
            <person name="Hibbett D.S."/>
            <person name="Martin F."/>
        </authorList>
    </citation>
    <scope>NUCLEOTIDE SEQUENCE [LARGE SCALE GENOMIC DNA]</scope>
    <source>
        <strain evidence="2">F 1598</strain>
    </source>
</reference>
<evidence type="ECO:0000313" key="2">
    <source>
        <dbReference type="Proteomes" id="UP000054166"/>
    </source>
</evidence>
<evidence type="ECO:0000313" key="1">
    <source>
        <dbReference type="EMBL" id="KIM74295.1"/>
    </source>
</evidence>